<feature type="domain" description="FecR protein" evidence="1">
    <location>
        <begin position="182"/>
        <end position="277"/>
    </location>
</feature>
<evidence type="ECO:0000259" key="2">
    <source>
        <dbReference type="Pfam" id="PF16344"/>
    </source>
</evidence>
<organism evidence="3 4">
    <name type="scientific">Chitinophaga hostae</name>
    <dbReference type="NCBI Taxonomy" id="2831022"/>
    <lineage>
        <taxon>Bacteria</taxon>
        <taxon>Pseudomonadati</taxon>
        <taxon>Bacteroidota</taxon>
        <taxon>Chitinophagia</taxon>
        <taxon>Chitinophagales</taxon>
        <taxon>Chitinophagaceae</taxon>
        <taxon>Chitinophaga</taxon>
    </lineage>
</organism>
<name>A0ABS5J4L2_9BACT</name>
<comment type="caution">
    <text evidence="3">The sequence shown here is derived from an EMBL/GenBank/DDBJ whole genome shotgun (WGS) entry which is preliminary data.</text>
</comment>
<dbReference type="PANTHER" id="PTHR30273:SF2">
    <property type="entry name" value="PROTEIN FECR"/>
    <property type="match status" value="1"/>
</dbReference>
<evidence type="ECO:0000259" key="1">
    <source>
        <dbReference type="Pfam" id="PF04773"/>
    </source>
</evidence>
<sequence length="392" mass="43723">MNNRQERLHLLFDKYLSDSITATELEELWALIRSMDTMGDFPENIKTAWDNIPDGDTTSEVDGNSILARILEKHPQPVNRPVIVMLKKNWGKIAAALLILLGIRFLGHKTNEVRPVTTQPITTTVGSNKAVLTLSNGESLLLNDQATGTIARQGMMQVIKNEDGSLSYTGSENDKLNDTYNTLTIPPGSQYHVTLPDGTGVWLNAATTIRYPLAFSGNKRKVVIEGEAFFDVAQNAAVPFEVNSGTMQVLVLGTTFNIMAYKDENSIKTTLIDGAVKVISGENSQQLKPGLQAILPAGEQSFRVVQADMKEVLAWKEGEFRFYDTEITSIMRQVARWYDVEIVYKGVIPRNKFYGVIPRQHNVSQLLEVLEVTHHVHFRIDGRKIIVMPGPK</sequence>
<dbReference type="Gene3D" id="3.55.50.30">
    <property type="match status" value="1"/>
</dbReference>
<keyword evidence="4" id="KW-1185">Reference proteome</keyword>
<dbReference type="InterPro" id="IPR032508">
    <property type="entry name" value="FecR_C"/>
</dbReference>
<proteinExistence type="predicted"/>
<dbReference type="Proteomes" id="UP000676386">
    <property type="component" value="Unassembled WGS sequence"/>
</dbReference>
<gene>
    <name evidence="3" type="ORF">KE626_22380</name>
</gene>
<dbReference type="InterPro" id="IPR012373">
    <property type="entry name" value="Ferrdict_sens_TM"/>
</dbReference>
<dbReference type="PANTHER" id="PTHR30273">
    <property type="entry name" value="PERIPLASMIC SIGNAL SENSOR AND SIGMA FACTOR ACTIVATOR FECR-RELATED"/>
    <property type="match status" value="1"/>
</dbReference>
<dbReference type="Pfam" id="PF16344">
    <property type="entry name" value="FecR_C"/>
    <property type="match status" value="1"/>
</dbReference>
<dbReference type="Gene3D" id="2.60.120.1440">
    <property type="match status" value="1"/>
</dbReference>
<accession>A0ABS5J4L2</accession>
<dbReference type="InterPro" id="IPR006860">
    <property type="entry name" value="FecR"/>
</dbReference>
<dbReference type="EMBL" id="JAGTXB010000012">
    <property type="protein sequence ID" value="MBS0030090.1"/>
    <property type="molecule type" value="Genomic_DNA"/>
</dbReference>
<evidence type="ECO:0000313" key="4">
    <source>
        <dbReference type="Proteomes" id="UP000676386"/>
    </source>
</evidence>
<protein>
    <submittedName>
        <fullName evidence="3">DUF4974 domain-containing protein</fullName>
    </submittedName>
</protein>
<feature type="domain" description="Protein FecR C-terminal" evidence="2">
    <location>
        <begin position="320"/>
        <end position="387"/>
    </location>
</feature>
<dbReference type="RefSeq" id="WP_211975229.1">
    <property type="nucleotide sequence ID" value="NZ_CBFHAM010000062.1"/>
</dbReference>
<evidence type="ECO:0000313" key="3">
    <source>
        <dbReference type="EMBL" id="MBS0030090.1"/>
    </source>
</evidence>
<dbReference type="Pfam" id="PF04773">
    <property type="entry name" value="FecR"/>
    <property type="match status" value="1"/>
</dbReference>
<reference evidence="3 4" key="1">
    <citation type="submission" date="2021-04" db="EMBL/GenBank/DDBJ databases">
        <title>Chitinophaga sp. nov., isolated from the rhizosphere soil.</title>
        <authorList>
            <person name="He S."/>
        </authorList>
    </citation>
    <scope>NUCLEOTIDE SEQUENCE [LARGE SCALE GENOMIC DNA]</scope>
    <source>
        <strain evidence="3 4">2R12</strain>
    </source>
</reference>